<dbReference type="PANTHER" id="PTHR38445">
    <property type="entry name" value="HTH-TYPE TRANSCRIPTIONAL REPRESSOR YTRA"/>
    <property type="match status" value="1"/>
</dbReference>
<dbReference type="SUPFAM" id="SSF46785">
    <property type="entry name" value="Winged helix' DNA-binding domain"/>
    <property type="match status" value="1"/>
</dbReference>
<dbReference type="RefSeq" id="WP_109322732.1">
    <property type="nucleotide sequence ID" value="NZ_CP029346.1"/>
</dbReference>
<accession>A0A2S2DUE1</accession>
<dbReference type="SUPFAM" id="SSF53822">
    <property type="entry name" value="Periplasmic binding protein-like I"/>
    <property type="match status" value="1"/>
</dbReference>
<keyword evidence="3" id="KW-0804">Transcription</keyword>
<dbReference type="Pfam" id="PF13377">
    <property type="entry name" value="Peripla_BP_3"/>
    <property type="match status" value="1"/>
</dbReference>
<evidence type="ECO:0000256" key="1">
    <source>
        <dbReference type="ARBA" id="ARBA00023015"/>
    </source>
</evidence>
<dbReference type="Gene3D" id="1.10.10.10">
    <property type="entry name" value="Winged helix-like DNA-binding domain superfamily/Winged helix DNA-binding domain"/>
    <property type="match status" value="1"/>
</dbReference>
<dbReference type="AlphaFoldDB" id="A0A2S2DUE1"/>
<dbReference type="InterPro" id="IPR036390">
    <property type="entry name" value="WH_DNA-bd_sf"/>
</dbReference>
<dbReference type="GO" id="GO:0003677">
    <property type="term" value="F:DNA binding"/>
    <property type="evidence" value="ECO:0007669"/>
    <property type="project" value="UniProtKB-KW"/>
</dbReference>
<dbReference type="Pfam" id="PF00392">
    <property type="entry name" value="GntR"/>
    <property type="match status" value="1"/>
</dbReference>
<dbReference type="PROSITE" id="PS50949">
    <property type="entry name" value="HTH_GNTR"/>
    <property type="match status" value="1"/>
</dbReference>
<evidence type="ECO:0000313" key="6">
    <source>
        <dbReference type="Proteomes" id="UP000245468"/>
    </source>
</evidence>
<dbReference type="InterPro" id="IPR046335">
    <property type="entry name" value="LacI/GalR-like_sensor"/>
</dbReference>
<dbReference type="Gene3D" id="3.40.50.2300">
    <property type="match status" value="2"/>
</dbReference>
<evidence type="ECO:0000313" key="5">
    <source>
        <dbReference type="EMBL" id="AWL09024.1"/>
    </source>
</evidence>
<dbReference type="KEGG" id="psez:HME7025_01161"/>
<organism evidence="5 6">
    <name type="scientific">Aquirufa nivalisilvae</name>
    <dbReference type="NCBI Taxonomy" id="2516557"/>
    <lineage>
        <taxon>Bacteria</taxon>
        <taxon>Pseudomonadati</taxon>
        <taxon>Bacteroidota</taxon>
        <taxon>Cytophagia</taxon>
        <taxon>Cytophagales</taxon>
        <taxon>Flectobacillaceae</taxon>
        <taxon>Aquirufa</taxon>
    </lineage>
</organism>
<dbReference type="InterPro" id="IPR036388">
    <property type="entry name" value="WH-like_DNA-bd_sf"/>
</dbReference>
<dbReference type="CDD" id="cd07377">
    <property type="entry name" value="WHTH_GntR"/>
    <property type="match status" value="1"/>
</dbReference>
<evidence type="ECO:0000256" key="3">
    <source>
        <dbReference type="ARBA" id="ARBA00023163"/>
    </source>
</evidence>
<dbReference type="OrthoDB" id="742238at2"/>
<reference evidence="6" key="1">
    <citation type="submission" date="2018-05" db="EMBL/GenBank/DDBJ databases">
        <title>Pseudarcicella sp. HME7025 Genome sequencing and assembly.</title>
        <authorList>
            <person name="Kim H."/>
            <person name="Kang H."/>
            <person name="Joh K."/>
        </authorList>
    </citation>
    <scope>NUCLEOTIDE SEQUENCE [LARGE SCALE GENOMIC DNA]</scope>
    <source>
        <strain evidence="6">HME7025</strain>
    </source>
</reference>
<proteinExistence type="predicted"/>
<sequence>MNKSFVSFSGKNFDNKLPKYQQLINSLLQDIEMGELKPGERLPSINEASEECYLSRDTVERAYTELHKMGAITSIFRKGYFISNSSSKLKTKVMFLVGKITDTNKAIFNSFNEAVGKNVLVDIFTYQYKTRQFQEILGQQLGNYHYYVIMPHLIEEEEENIKCLKKIAGDRLILLDQQFESMQNTHASIVCHPKSQIIQEFTNHTNLFQKYRCLNLVLTEEEYFDAEFINGCGDFCESINMDFKVLDGLDGEELNQGEVYFTLDDSDLIQAIKYADNQNWKLGQDIGIISYNDQGYKEILSGGITVLSNQPEKIGRRAAALIGESYKTTEEIDLELIVRLSL</sequence>
<evidence type="ECO:0000259" key="4">
    <source>
        <dbReference type="PROSITE" id="PS50949"/>
    </source>
</evidence>
<dbReference type="InterPro" id="IPR028082">
    <property type="entry name" value="Peripla_BP_I"/>
</dbReference>
<dbReference type="EMBL" id="CP029346">
    <property type="protein sequence ID" value="AWL09024.1"/>
    <property type="molecule type" value="Genomic_DNA"/>
</dbReference>
<dbReference type="SMART" id="SM00345">
    <property type="entry name" value="HTH_GNTR"/>
    <property type="match status" value="1"/>
</dbReference>
<protein>
    <submittedName>
        <fullName evidence="5">Arabinose metabolism transcriptional repressor</fullName>
    </submittedName>
</protein>
<keyword evidence="1" id="KW-0805">Transcription regulation</keyword>
<evidence type="ECO:0000256" key="2">
    <source>
        <dbReference type="ARBA" id="ARBA00023125"/>
    </source>
</evidence>
<dbReference type="Proteomes" id="UP000245468">
    <property type="component" value="Chromosome"/>
</dbReference>
<keyword evidence="2" id="KW-0238">DNA-binding</keyword>
<dbReference type="InterPro" id="IPR000524">
    <property type="entry name" value="Tscrpt_reg_HTH_GntR"/>
</dbReference>
<name>A0A2S2DUE1_9BACT</name>
<gene>
    <name evidence="5" type="ORF">HME7025_01161</name>
</gene>
<feature type="domain" description="HTH gntR-type" evidence="4">
    <location>
        <begin position="17"/>
        <end position="85"/>
    </location>
</feature>
<dbReference type="GO" id="GO:0003700">
    <property type="term" value="F:DNA-binding transcription factor activity"/>
    <property type="evidence" value="ECO:0007669"/>
    <property type="project" value="InterPro"/>
</dbReference>
<keyword evidence="6" id="KW-1185">Reference proteome</keyword>
<dbReference type="PANTHER" id="PTHR38445:SF10">
    <property type="entry name" value="GNTR-FAMILY TRANSCRIPTIONAL REGULATOR"/>
    <property type="match status" value="1"/>
</dbReference>